<keyword evidence="8 10" id="KW-0560">Oxidoreductase</keyword>
<dbReference type="GO" id="GO:0032259">
    <property type="term" value="P:methylation"/>
    <property type="evidence" value="ECO:0007669"/>
    <property type="project" value="UniProtKB-KW"/>
</dbReference>
<dbReference type="Pfam" id="PF01266">
    <property type="entry name" value="DAO"/>
    <property type="match status" value="1"/>
</dbReference>
<evidence type="ECO:0000256" key="4">
    <source>
        <dbReference type="ARBA" id="ARBA00022679"/>
    </source>
</evidence>
<feature type="domain" description="FAD dependent oxidoreductase" evidence="11">
    <location>
        <begin position="280"/>
        <end position="637"/>
    </location>
</feature>
<dbReference type="InterPro" id="IPR023032">
    <property type="entry name" value="tRNA_MAMT_biosynth_bifunc_MnmC"/>
</dbReference>
<comment type="catalytic activity">
    <reaction evidence="10">
        <text>5-aminomethyl-2-thiouridine(34) in tRNA + S-adenosyl-L-methionine = 5-methylaminomethyl-2-thiouridine(34) in tRNA + S-adenosyl-L-homocysteine + H(+)</text>
        <dbReference type="Rhea" id="RHEA:19569"/>
        <dbReference type="Rhea" id="RHEA-COMP:10195"/>
        <dbReference type="Rhea" id="RHEA-COMP:10197"/>
        <dbReference type="ChEBI" id="CHEBI:15378"/>
        <dbReference type="ChEBI" id="CHEBI:57856"/>
        <dbReference type="ChEBI" id="CHEBI:59789"/>
        <dbReference type="ChEBI" id="CHEBI:74454"/>
        <dbReference type="ChEBI" id="CHEBI:74455"/>
        <dbReference type="EC" id="2.1.1.61"/>
    </reaction>
</comment>
<evidence type="ECO:0000259" key="11">
    <source>
        <dbReference type="Pfam" id="PF01266"/>
    </source>
</evidence>
<dbReference type="GO" id="GO:0002097">
    <property type="term" value="P:tRNA wobble base modification"/>
    <property type="evidence" value="ECO:0007669"/>
    <property type="project" value="UniProtKB-UniRule"/>
</dbReference>
<keyword evidence="4 10" id="KW-0808">Transferase</keyword>
<dbReference type="NCBIfam" id="NF002481">
    <property type="entry name" value="PRK01747.1-2"/>
    <property type="match status" value="1"/>
</dbReference>
<evidence type="ECO:0000256" key="7">
    <source>
        <dbReference type="ARBA" id="ARBA00022827"/>
    </source>
</evidence>
<keyword evidence="7 10" id="KW-0274">FAD</keyword>
<dbReference type="EMBL" id="JACHWY010000001">
    <property type="protein sequence ID" value="MBB3046716.1"/>
    <property type="molecule type" value="Genomic_DNA"/>
</dbReference>
<dbReference type="HAMAP" id="MF_01102">
    <property type="entry name" value="MnmC"/>
    <property type="match status" value="1"/>
</dbReference>
<evidence type="ECO:0000313" key="14">
    <source>
        <dbReference type="Proteomes" id="UP000537130"/>
    </source>
</evidence>
<keyword evidence="2 10" id="KW-0489">Methyltransferase</keyword>
<keyword evidence="6 10" id="KW-0819">tRNA processing</keyword>
<dbReference type="Proteomes" id="UP000537130">
    <property type="component" value="Unassembled WGS sequence"/>
</dbReference>
<evidence type="ECO:0000259" key="12">
    <source>
        <dbReference type="Pfam" id="PF05430"/>
    </source>
</evidence>
<comment type="similarity">
    <text evidence="10">In the C-terminal section; belongs to the DAO family.</text>
</comment>
<dbReference type="InterPro" id="IPR029063">
    <property type="entry name" value="SAM-dependent_MTases_sf"/>
</dbReference>
<dbReference type="InterPro" id="IPR006076">
    <property type="entry name" value="FAD-dep_OxRdtase"/>
</dbReference>
<dbReference type="EC" id="1.5.-.-" evidence="10"/>
<comment type="similarity">
    <text evidence="10">In the N-terminal section; belongs to the methyltransferase superfamily. tRNA (mnm(5)s(2)U34)-methyltransferase family.</text>
</comment>
<evidence type="ECO:0000256" key="6">
    <source>
        <dbReference type="ARBA" id="ARBA00022694"/>
    </source>
</evidence>
<dbReference type="NCBIfam" id="NF033855">
    <property type="entry name" value="tRNA_MNMC2"/>
    <property type="match status" value="1"/>
</dbReference>
<evidence type="ECO:0000256" key="9">
    <source>
        <dbReference type="ARBA" id="ARBA00023268"/>
    </source>
</evidence>
<comment type="caution">
    <text evidence="13">The sequence shown here is derived from an EMBL/GenBank/DDBJ whole genome shotgun (WGS) entry which is preliminary data.</text>
</comment>
<comment type="function">
    <text evidence="10">Catalyzes the last two steps in the biosynthesis of 5-methylaminomethyl-2-thiouridine (mnm(5)s(2)U) at the wobble position (U34) in tRNA. Catalyzes the FAD-dependent demodification of cmnm(5)s(2)U34 to nm(5)s(2)U34, followed by the transfer of a methyl group from S-adenosyl-L-methionine to nm(5)s(2)U34, to form mnm(5)s(2)U34.</text>
</comment>
<name>A0A7W4W3D2_9GAMM</name>
<dbReference type="InterPro" id="IPR047785">
    <property type="entry name" value="tRNA_MNMC2"/>
</dbReference>
<dbReference type="Gene3D" id="3.40.50.150">
    <property type="entry name" value="Vaccinia Virus protein VP39"/>
    <property type="match status" value="1"/>
</dbReference>
<feature type="region of interest" description="tRNA (mnm(5)s(2)U34)-methyltransferase" evidence="10">
    <location>
        <begin position="1"/>
        <end position="251"/>
    </location>
</feature>
<gene>
    <name evidence="10" type="primary">mnmC</name>
    <name evidence="13" type="ORF">FHR99_000952</name>
</gene>
<keyword evidence="3 10" id="KW-0285">Flavoprotein</keyword>
<keyword evidence="1 10" id="KW-0963">Cytoplasm</keyword>
<dbReference type="RefSeq" id="WP_183409394.1">
    <property type="nucleotide sequence ID" value="NZ_JACHWY010000001.1"/>
</dbReference>
<dbReference type="GO" id="GO:0005737">
    <property type="term" value="C:cytoplasm"/>
    <property type="evidence" value="ECO:0007669"/>
    <property type="project" value="UniProtKB-SubCell"/>
</dbReference>
<evidence type="ECO:0000313" key="13">
    <source>
        <dbReference type="EMBL" id="MBB3046716.1"/>
    </source>
</evidence>
<dbReference type="PANTHER" id="PTHR13847:SF283">
    <property type="entry name" value="TRNA 5-METHYLAMINOMETHYL-2-THIOURIDINE BIOSYNTHESIS BIFUNCTIONAL PROTEIN MNMC"/>
    <property type="match status" value="1"/>
</dbReference>
<protein>
    <recommendedName>
        <fullName evidence="10">tRNA 5-methylaminomethyl-2-thiouridine biosynthesis bifunctional protein MnmC</fullName>
        <shortName evidence="10">tRNA mnm(5)s(2)U biosynthesis bifunctional protein</shortName>
    </recommendedName>
    <domain>
        <recommendedName>
            <fullName evidence="10">tRNA (mnm(5)s(2)U34)-methyltransferase</fullName>
            <ecNumber evidence="10">2.1.1.61</ecNumber>
        </recommendedName>
    </domain>
    <domain>
        <recommendedName>
            <fullName evidence="10">FAD-dependent cmnm(5)s(2)U34 oxidoreductase</fullName>
            <ecNumber evidence="10">1.5.-.-</ecNumber>
        </recommendedName>
    </domain>
</protein>
<dbReference type="GO" id="GO:0016645">
    <property type="term" value="F:oxidoreductase activity, acting on the CH-NH group of donors"/>
    <property type="evidence" value="ECO:0007669"/>
    <property type="project" value="InterPro"/>
</dbReference>
<comment type="subcellular location">
    <subcellularLocation>
        <location evidence="10">Cytoplasm</location>
    </subcellularLocation>
</comment>
<dbReference type="AlphaFoldDB" id="A0A7W4W3D2"/>
<dbReference type="GO" id="GO:0004808">
    <property type="term" value="F:tRNA (5-methylaminomethyl-2-thiouridylate)(34)-methyltransferase activity"/>
    <property type="evidence" value="ECO:0007669"/>
    <property type="project" value="UniProtKB-EC"/>
</dbReference>
<comment type="cofactor">
    <cofactor evidence="10">
        <name>FAD</name>
        <dbReference type="ChEBI" id="CHEBI:57692"/>
    </cofactor>
</comment>
<proteinExistence type="inferred from homology"/>
<evidence type="ECO:0000256" key="10">
    <source>
        <dbReference type="HAMAP-Rule" id="MF_01102"/>
    </source>
</evidence>
<dbReference type="SUPFAM" id="SSF54373">
    <property type="entry name" value="FAD-linked reductases, C-terminal domain"/>
    <property type="match status" value="1"/>
</dbReference>
<organism evidence="13 14">
    <name type="scientific">Litorivivens lipolytica</name>
    <dbReference type="NCBI Taxonomy" id="1524264"/>
    <lineage>
        <taxon>Bacteria</taxon>
        <taxon>Pseudomonadati</taxon>
        <taxon>Pseudomonadota</taxon>
        <taxon>Gammaproteobacteria</taxon>
        <taxon>Litorivivens</taxon>
    </lineage>
</organism>
<keyword evidence="9 10" id="KW-0511">Multifunctional enzyme</keyword>
<accession>A0A7W4W3D2</accession>
<dbReference type="PANTHER" id="PTHR13847">
    <property type="entry name" value="SARCOSINE DEHYDROGENASE-RELATED"/>
    <property type="match status" value="1"/>
</dbReference>
<dbReference type="EC" id="2.1.1.61" evidence="10"/>
<feature type="domain" description="MnmC-like methyltransferase" evidence="12">
    <location>
        <begin position="115"/>
        <end position="249"/>
    </location>
</feature>
<dbReference type="InterPro" id="IPR017610">
    <property type="entry name" value="tRNA_S-uridine_synth_MnmC_C"/>
</dbReference>
<keyword evidence="5 10" id="KW-0949">S-adenosyl-L-methionine</keyword>
<dbReference type="Gene3D" id="3.50.50.60">
    <property type="entry name" value="FAD/NAD(P)-binding domain"/>
    <property type="match status" value="1"/>
</dbReference>
<dbReference type="GO" id="GO:0050660">
    <property type="term" value="F:flavin adenine dinucleotide binding"/>
    <property type="evidence" value="ECO:0007669"/>
    <property type="project" value="UniProtKB-UniRule"/>
</dbReference>
<dbReference type="InterPro" id="IPR008471">
    <property type="entry name" value="MnmC-like_methylTransf"/>
</dbReference>
<evidence type="ECO:0000256" key="8">
    <source>
        <dbReference type="ARBA" id="ARBA00023002"/>
    </source>
</evidence>
<evidence type="ECO:0000256" key="3">
    <source>
        <dbReference type="ARBA" id="ARBA00022630"/>
    </source>
</evidence>
<dbReference type="Gene3D" id="3.30.9.10">
    <property type="entry name" value="D-Amino Acid Oxidase, subunit A, domain 2"/>
    <property type="match status" value="1"/>
</dbReference>
<reference evidence="13 14" key="1">
    <citation type="submission" date="2020-08" db="EMBL/GenBank/DDBJ databases">
        <title>Genomic Encyclopedia of Type Strains, Phase III (KMG-III): the genomes of soil and plant-associated and newly described type strains.</title>
        <authorList>
            <person name="Whitman W."/>
        </authorList>
    </citation>
    <scope>NUCLEOTIDE SEQUENCE [LARGE SCALE GENOMIC DNA]</scope>
    <source>
        <strain evidence="13 14">CECT 8654</strain>
    </source>
</reference>
<dbReference type="InterPro" id="IPR036188">
    <property type="entry name" value="FAD/NAD-bd_sf"/>
</dbReference>
<dbReference type="SUPFAM" id="SSF51905">
    <property type="entry name" value="FAD/NAD(P)-binding domain"/>
    <property type="match status" value="1"/>
</dbReference>
<keyword evidence="14" id="KW-1185">Reference proteome</keyword>
<evidence type="ECO:0000256" key="1">
    <source>
        <dbReference type="ARBA" id="ARBA00022490"/>
    </source>
</evidence>
<dbReference type="Pfam" id="PF05430">
    <property type="entry name" value="Methyltransf_30"/>
    <property type="match status" value="1"/>
</dbReference>
<evidence type="ECO:0000256" key="5">
    <source>
        <dbReference type="ARBA" id="ARBA00022691"/>
    </source>
</evidence>
<dbReference type="NCBIfam" id="TIGR03197">
    <property type="entry name" value="MnmC_Cterm"/>
    <property type="match status" value="1"/>
</dbReference>
<evidence type="ECO:0000256" key="2">
    <source>
        <dbReference type="ARBA" id="ARBA00022603"/>
    </source>
</evidence>
<sequence>MPYQLDAARIDWGSDNVPVSSDYGDVYYSRDHGLEETRYVFLSHNHLEARWRGLTDPVFRIAETGFGTGLNFLACWQLWKSCMQAESQARTLQFISVEKHPLSREDLTRALANWPELESEAQALIDQYPPLLRGHHRLRFASGVHTVILDLIFEDAETGLRSALSTTHQTLHRLAPGVDAWFLDGFAPGSNPGMWNDRLFDLVAAHSRPGTTFATFTAAGFVKRALKARGFRIDKVAGYGRKRDMLRGEMLDEQSERALADKPDTAAWHIIGHSQARPRHVAVIGGGLAGAHTARALADRGIRVTVFEGEADIAAAASGNPQGILFTKLSHRDGQLNRFALSSFHHALRTYRAMKPLPGEFCGVFQLLGVEHWAQLQIAFSQQSDWCQFLTREQARERVGAEVGSDGVWYPQSGWLKPAEVCRQRLNHPLITIKTSHLVSEVKREASEWQLNAANQTFHADAVVVATGQAAAHFAFAKFLPLRSIRGQLSYLPADAISPPLKAVVCDEGYVAPVVDGKTILGASYEVDSKDLSLRDSEHADNLQRLQGTLPDAFKTIAPEQIIGGRAALRCASPDYLPLVGPLPAQEETLERFALLAKNAKTLIHATPANLPGLYVNVAHGSRGLTSTPLCAELLASQICGEILPLPHDLVRALSPSRFLIRDLIRGKLALPH</sequence>
<feature type="region of interest" description="FAD-dependent cmnm(5)s(2)U34 oxidoreductase" evidence="10">
    <location>
        <begin position="284"/>
        <end position="673"/>
    </location>
</feature>